<dbReference type="GO" id="GO:0047730">
    <property type="term" value="F:carnosine synthase activity"/>
    <property type="evidence" value="ECO:0007669"/>
    <property type="project" value="InterPro"/>
</dbReference>
<accession>A0A8J7NRT3</accession>
<organism evidence="3 4">
    <name type="scientific">Atractosteus spatula</name>
    <name type="common">Alligator gar</name>
    <name type="synonym">Lepisosteus spatula</name>
    <dbReference type="NCBI Taxonomy" id="7917"/>
    <lineage>
        <taxon>Eukaryota</taxon>
        <taxon>Metazoa</taxon>
        <taxon>Chordata</taxon>
        <taxon>Craniata</taxon>
        <taxon>Vertebrata</taxon>
        <taxon>Euteleostomi</taxon>
        <taxon>Actinopterygii</taxon>
        <taxon>Neopterygii</taxon>
        <taxon>Holostei</taxon>
        <taxon>Semionotiformes</taxon>
        <taxon>Lepisosteidae</taxon>
        <taxon>Atractosteus</taxon>
    </lineage>
</organism>
<keyword evidence="1" id="KW-0067">ATP-binding</keyword>
<feature type="non-terminal residue" evidence="3">
    <location>
        <position position="957"/>
    </location>
</feature>
<dbReference type="Proteomes" id="UP000736164">
    <property type="component" value="Unassembled WGS sequence"/>
</dbReference>
<feature type="non-terminal residue" evidence="3">
    <location>
        <position position="1"/>
    </location>
</feature>
<dbReference type="GO" id="GO:0046872">
    <property type="term" value="F:metal ion binding"/>
    <property type="evidence" value="ECO:0007669"/>
    <property type="project" value="InterPro"/>
</dbReference>
<evidence type="ECO:0000313" key="3">
    <source>
        <dbReference type="EMBL" id="MBN3318779.1"/>
    </source>
</evidence>
<dbReference type="SUPFAM" id="SSF56059">
    <property type="entry name" value="Glutathione synthetase ATP-binding domain-like"/>
    <property type="match status" value="1"/>
</dbReference>
<dbReference type="PANTHER" id="PTHR48066">
    <property type="entry name" value="CARNOSINE SYNTHASE 1"/>
    <property type="match status" value="1"/>
</dbReference>
<dbReference type="GO" id="GO:0035499">
    <property type="term" value="P:carnosine biosynthetic process"/>
    <property type="evidence" value="ECO:0007669"/>
    <property type="project" value="InterPro"/>
</dbReference>
<proteinExistence type="predicted"/>
<gene>
    <name evidence="3" type="primary">Carns1_1</name>
    <name evidence="3" type="ORF">GTO95_0006979</name>
</gene>
<dbReference type="PROSITE" id="PS50975">
    <property type="entry name" value="ATP_GRASP"/>
    <property type="match status" value="1"/>
</dbReference>
<dbReference type="GO" id="GO:0005524">
    <property type="term" value="F:ATP binding"/>
    <property type="evidence" value="ECO:0007669"/>
    <property type="project" value="UniProtKB-UniRule"/>
</dbReference>
<dbReference type="InterPro" id="IPR031046">
    <property type="entry name" value="CARNS1"/>
</dbReference>
<keyword evidence="1" id="KW-0547">Nucleotide-binding</keyword>
<evidence type="ECO:0000313" key="4">
    <source>
        <dbReference type="Proteomes" id="UP000736164"/>
    </source>
</evidence>
<comment type="caution">
    <text evidence="3">The sequence shown here is derived from an EMBL/GenBank/DDBJ whole genome shotgun (WGS) entry which is preliminary data.</text>
</comment>
<name>A0A8J7NRT3_ATRSP</name>
<dbReference type="Gene3D" id="3.40.50.20">
    <property type="match status" value="1"/>
</dbReference>
<dbReference type="InterPro" id="IPR013815">
    <property type="entry name" value="ATP_grasp_subdomain_1"/>
</dbReference>
<keyword evidence="4" id="KW-1185">Reference proteome</keyword>
<protein>
    <submittedName>
        <fullName evidence="3">CRNS1 synthase</fullName>
    </submittedName>
</protein>
<dbReference type="Pfam" id="PF13535">
    <property type="entry name" value="ATP-grasp_4"/>
    <property type="match status" value="1"/>
</dbReference>
<dbReference type="PANTHER" id="PTHR48066:SF1">
    <property type="entry name" value="CARNOSINE SYNTHASE 1"/>
    <property type="match status" value="1"/>
</dbReference>
<evidence type="ECO:0000256" key="1">
    <source>
        <dbReference type="PROSITE-ProRule" id="PRU00409"/>
    </source>
</evidence>
<dbReference type="AlphaFoldDB" id="A0A8J7NRT3"/>
<reference evidence="3" key="1">
    <citation type="journal article" date="2021" name="Cell">
        <title>Tracing the genetic footprints of vertebrate landing in non-teleost ray-finned fishes.</title>
        <authorList>
            <person name="Bi X."/>
            <person name="Wang K."/>
            <person name="Yang L."/>
            <person name="Pan H."/>
            <person name="Jiang H."/>
            <person name="Wei Q."/>
            <person name="Fang M."/>
            <person name="Yu H."/>
            <person name="Zhu C."/>
            <person name="Cai Y."/>
            <person name="He Y."/>
            <person name="Gan X."/>
            <person name="Zeng H."/>
            <person name="Yu D."/>
            <person name="Zhu Y."/>
            <person name="Jiang H."/>
            <person name="Qiu Q."/>
            <person name="Yang H."/>
            <person name="Zhang Y.E."/>
            <person name="Wang W."/>
            <person name="Zhu M."/>
            <person name="He S."/>
            <person name="Zhang G."/>
        </authorList>
    </citation>
    <scope>NUCLEOTIDE SEQUENCE</scope>
    <source>
        <strain evidence="3">Allg_001</strain>
    </source>
</reference>
<dbReference type="Gene3D" id="3.30.470.20">
    <property type="entry name" value="ATP-grasp fold, B domain"/>
    <property type="match status" value="1"/>
</dbReference>
<dbReference type="Gene3D" id="3.30.1490.20">
    <property type="entry name" value="ATP-grasp fold, A domain"/>
    <property type="match status" value="1"/>
</dbReference>
<dbReference type="EMBL" id="JAAWVO010041401">
    <property type="protein sequence ID" value="MBN3318779.1"/>
    <property type="molecule type" value="Genomic_DNA"/>
</dbReference>
<dbReference type="GO" id="GO:0016887">
    <property type="term" value="F:ATP hydrolysis activity"/>
    <property type="evidence" value="ECO:0007669"/>
    <property type="project" value="InterPro"/>
</dbReference>
<sequence>MQRNKDTLKAPEAVCENEVGCQSYNEGDGPHVHWEESDPALQEEGLSEYYSSLQQILLELGLPETRDRTATPRAGHVMLCLSSSWLSKAPSQKHLGLFSLLIHKAVTFGSGGCTNLDTFQPPRRASYFLSSLGDHSMPHEAENGQVLGTITEEDLDCPTCGSPELTRVVEDVLLTRQLVAQRGIKVPPTLAFAFRPNLKSLPPNTQVTVVSAQEKEELQKAMLGAVEESGVKEAQNSEKPQFCFLTPQVMVQPSGAKWCFRDNVTVHQKSAGEEILQAALGLLPKIQQGESILITASYDSVQPLKPWKLQQSVIFKAALGLLPKIQQGESILITASYDSVQPLKPWKLQQSVIFKEPEVSRRKLDLHIRATVCRSADDQPQLMQVVCWVNRTEGPIRSSPTVLQSLEVTLQDWGFTKQDYLTELQQLLKQWAEAAMQGIMDYQSQLSSEERGGATAQIDFIGVEFALTQHKDRLHPFLLSLTSHHRGIQSTATQLLQPHQQGSTVGPLVQAMCHRAHCSFIADKTILYIGGGNVNRLIVFQSAKKYHIKIILVDCNSSHPGFALAWKTLHHDFSDHTQDESHAHIISKMVRDLNVIVDGCTTFNCDTVILTSLVCKELGLPSDGFEALVTAKKKSHSHRHLGGIHHGLQHLPNPSLYVVPCLPVDSEQELEEAMAQVGFPAAVKLEQSSGGMGVKIVENSLQCQQHFKSLKWDLKGTTYHMINKGFKNEPFLMEFISGPRYVVDLVIFQGKLLAAFVSDCGPPGLSYFFNTSHIMPTCLCPEKETQLAIAAYQCCLHCGLKNGVYNLDMKLTETGPKLIEINPRPGGGYLPSWIKTVYGTDIILCTFLIACDVHPHIWTPEPRGYVVGISSPVFQHVQALENPSFPVILKALEENGIINSIKVGDMKNKIDFDFSSFNITSFSPNKDEAFHRLIAASKILDLDSEKHPVKYFLDFIK</sequence>
<evidence type="ECO:0000259" key="2">
    <source>
        <dbReference type="PROSITE" id="PS50975"/>
    </source>
</evidence>
<dbReference type="InterPro" id="IPR011761">
    <property type="entry name" value="ATP-grasp"/>
</dbReference>
<feature type="domain" description="ATP-grasp" evidence="2">
    <location>
        <begin position="648"/>
        <end position="851"/>
    </location>
</feature>